<protein>
    <submittedName>
        <fullName evidence="3">AAA ATPase domain-containing protein</fullName>
    </submittedName>
</protein>
<dbReference type="CDD" id="cd06170">
    <property type="entry name" value="LuxR_C_like"/>
    <property type="match status" value="1"/>
</dbReference>
<organism evidence="3 4">
    <name type="scientific">Actinopolyspora mzabensis</name>
    <dbReference type="NCBI Taxonomy" id="995066"/>
    <lineage>
        <taxon>Bacteria</taxon>
        <taxon>Bacillati</taxon>
        <taxon>Actinomycetota</taxon>
        <taxon>Actinomycetes</taxon>
        <taxon>Actinopolysporales</taxon>
        <taxon>Actinopolysporaceae</taxon>
        <taxon>Actinopolyspora</taxon>
    </lineage>
</organism>
<feature type="domain" description="HTH luxR-type" evidence="2">
    <location>
        <begin position="879"/>
        <end position="941"/>
    </location>
</feature>
<dbReference type="InterPro" id="IPR000792">
    <property type="entry name" value="Tscrpt_reg_LuxR_C"/>
</dbReference>
<dbReference type="PANTHER" id="PTHR43214">
    <property type="entry name" value="TWO-COMPONENT RESPONSE REGULATOR"/>
    <property type="match status" value="1"/>
</dbReference>
<dbReference type="PROSITE" id="PS00622">
    <property type="entry name" value="HTH_LUXR_1"/>
    <property type="match status" value="1"/>
</dbReference>
<dbReference type="AlphaFoldDB" id="A0A1G9CPE5"/>
<evidence type="ECO:0000259" key="2">
    <source>
        <dbReference type="PROSITE" id="PS50043"/>
    </source>
</evidence>
<evidence type="ECO:0000313" key="3">
    <source>
        <dbReference type="EMBL" id="SDK53467.1"/>
    </source>
</evidence>
<proteinExistence type="predicted"/>
<dbReference type="EMBL" id="FNFM01000009">
    <property type="protein sequence ID" value="SDK53467.1"/>
    <property type="molecule type" value="Genomic_DNA"/>
</dbReference>
<evidence type="ECO:0000313" key="4">
    <source>
        <dbReference type="Proteomes" id="UP000199213"/>
    </source>
</evidence>
<dbReference type="Proteomes" id="UP000199213">
    <property type="component" value="Unassembled WGS sequence"/>
</dbReference>
<sequence length="941" mass="102494">MCRARTALSIFVLLRLFVVLLAVHTVAMSIGITADTGSPIRLHGSSSVLAALRRTADRQVRGGAAMVVEGAHGSGKSVLLEQLSAEAGLPTLDLIGLRAERDIPFAGLNRISPPRGSPPLPEFPTDEAEPVVWQRLWRELGRLLEHGPLLLRVDDAHLLDPPSLRVLALLARRIERLPVLLVLTSEPLHEDPGQPLEGIPSSRLAPLDFSDGMRLLHGHARFPPSPEVAEELVASSEGNPLALVESARALTARQSSGLAPPPLVPPHDGRFRGELRRRLWSLPDLARELVMLTVVDDRLDHEDVLAAAPLAAADPHAWSTAARSGLVELGESGPRPAGELGRRCLEIDACPGELRRARLSLARGFQEARGLEDGGHHPRALRHRAELNADSPERLATELERTAREAERDGEYERASRLYERAAALSRHDESKGLRILAAGHDAWTGGDPRRALAMTRRARPLVRSAGPRGTRALLHGGVELCDGKPATAVRELTEASSALLDTDRELAITALMLAGDACCVTGDYREYCELASRAEWLRRPDDSHDTALILRNFTAMSATFRGQHEVAAPALREVIRLADRATEPAPLVLAGHAAFTLGDPAVCYRLATRAQRTAEEKGETVQLPWASVYVSLSALLLERYVEAESSALEGVRLSRALGQRNRMIDHLALLALVAALRGEPETVEIRLAQATEHGLLSRGLGRPDAFCSWAAACAELAHGRPVRAVHRLRLMDSGIGGFNPAVRVLAAPHFVEAAVSCGERDDAVRLLGAFDHWVSSTRSTPRMALSHRCHALLAERAADADERFRAAIESHRESGGALELARTELLYAGRLRRARKPAAARELLDEAGTIFDEYGAEPWSRRARAELRATGRSVPTRSPGAVNELTARQTEISRLVAEGATNREIAELLYVSDRTVEHHLRNVFVKLGVRSRTELAKLLR</sequence>
<dbReference type="SUPFAM" id="SSF46894">
    <property type="entry name" value="C-terminal effector domain of the bipartite response regulators"/>
    <property type="match status" value="1"/>
</dbReference>
<gene>
    <name evidence="3" type="ORF">SAMN04487820_10922</name>
</gene>
<dbReference type="Pfam" id="PF00196">
    <property type="entry name" value="GerE"/>
    <property type="match status" value="1"/>
</dbReference>
<dbReference type="PANTHER" id="PTHR43214:SF42">
    <property type="entry name" value="TRANSCRIPTIONAL REGULATORY PROTEIN DESR"/>
    <property type="match status" value="1"/>
</dbReference>
<keyword evidence="1" id="KW-0238">DNA-binding</keyword>
<dbReference type="InterPro" id="IPR036388">
    <property type="entry name" value="WH-like_DNA-bd_sf"/>
</dbReference>
<dbReference type="InterPro" id="IPR027417">
    <property type="entry name" value="P-loop_NTPase"/>
</dbReference>
<dbReference type="PROSITE" id="PS50043">
    <property type="entry name" value="HTH_LUXR_2"/>
    <property type="match status" value="1"/>
</dbReference>
<evidence type="ECO:0000256" key="1">
    <source>
        <dbReference type="ARBA" id="ARBA00023125"/>
    </source>
</evidence>
<dbReference type="GO" id="GO:0006355">
    <property type="term" value="P:regulation of DNA-templated transcription"/>
    <property type="evidence" value="ECO:0007669"/>
    <property type="project" value="InterPro"/>
</dbReference>
<dbReference type="Gene3D" id="1.10.10.10">
    <property type="entry name" value="Winged helix-like DNA-binding domain superfamily/Winged helix DNA-binding domain"/>
    <property type="match status" value="1"/>
</dbReference>
<accession>A0A1G9CPE5</accession>
<reference evidence="4" key="1">
    <citation type="submission" date="2016-10" db="EMBL/GenBank/DDBJ databases">
        <authorList>
            <person name="Varghese N."/>
            <person name="Submissions S."/>
        </authorList>
    </citation>
    <scope>NUCLEOTIDE SEQUENCE [LARGE SCALE GENOMIC DNA]</scope>
    <source>
        <strain evidence="4">DSM 45460</strain>
    </source>
</reference>
<dbReference type="InterPro" id="IPR016032">
    <property type="entry name" value="Sig_transdc_resp-reg_C-effctor"/>
</dbReference>
<dbReference type="SUPFAM" id="SSF52540">
    <property type="entry name" value="P-loop containing nucleoside triphosphate hydrolases"/>
    <property type="match status" value="1"/>
</dbReference>
<dbReference type="PRINTS" id="PR00038">
    <property type="entry name" value="HTHLUXR"/>
</dbReference>
<dbReference type="GO" id="GO:0003677">
    <property type="term" value="F:DNA binding"/>
    <property type="evidence" value="ECO:0007669"/>
    <property type="project" value="UniProtKB-KW"/>
</dbReference>
<dbReference type="InterPro" id="IPR039420">
    <property type="entry name" value="WalR-like"/>
</dbReference>
<keyword evidence="4" id="KW-1185">Reference proteome</keyword>
<name>A0A1G9CPE5_ACTMZ</name>
<dbReference type="Gene3D" id="1.25.40.10">
    <property type="entry name" value="Tetratricopeptide repeat domain"/>
    <property type="match status" value="1"/>
</dbReference>
<dbReference type="SMART" id="SM00421">
    <property type="entry name" value="HTH_LUXR"/>
    <property type="match status" value="1"/>
</dbReference>
<dbReference type="InterPro" id="IPR011990">
    <property type="entry name" value="TPR-like_helical_dom_sf"/>
</dbReference>